<reference evidence="4 5" key="1">
    <citation type="submission" date="2020-09" db="EMBL/GenBank/DDBJ databases">
        <title>Sinomicrobium weinanense sp. nov., a halophilic bacteria isolated from saline-alkali soil.</title>
        <authorList>
            <person name="Wu P."/>
            <person name="Ren H."/>
            <person name="Mei Y."/>
            <person name="Liang Y."/>
            <person name="Chen Z."/>
        </authorList>
    </citation>
    <scope>NUCLEOTIDE SEQUENCE [LARGE SCALE GENOMIC DNA]</scope>
    <source>
        <strain evidence="4 5">FJxs</strain>
    </source>
</reference>
<dbReference type="AlphaFoldDB" id="A0A926JUN2"/>
<dbReference type="Pfam" id="PF05163">
    <property type="entry name" value="DinB"/>
    <property type="match status" value="1"/>
</dbReference>
<comment type="caution">
    <text evidence="4">The sequence shown here is derived from an EMBL/GenBank/DDBJ whole genome shotgun (WGS) entry which is preliminary data.</text>
</comment>
<protein>
    <submittedName>
        <fullName evidence="4">DinB family protein</fullName>
    </submittedName>
</protein>
<dbReference type="InterPro" id="IPR007837">
    <property type="entry name" value="DinB"/>
</dbReference>
<dbReference type="PANTHER" id="PTHR39473:SF1">
    <property type="entry name" value="DINB-LIKE DOMAIN-CONTAINING PROTEIN"/>
    <property type="match status" value="1"/>
</dbReference>
<dbReference type="Proteomes" id="UP000653730">
    <property type="component" value="Unassembled WGS sequence"/>
</dbReference>
<evidence type="ECO:0000256" key="1">
    <source>
        <dbReference type="ARBA" id="ARBA00008635"/>
    </source>
</evidence>
<proteinExistence type="inferred from homology"/>
<keyword evidence="5" id="KW-1185">Reference proteome</keyword>
<dbReference type="EMBL" id="JACVDC010000063">
    <property type="protein sequence ID" value="MBC9797547.1"/>
    <property type="molecule type" value="Genomic_DNA"/>
</dbReference>
<feature type="binding site" evidence="3">
    <location>
        <position position="43"/>
    </location>
    <ligand>
        <name>a divalent metal cation</name>
        <dbReference type="ChEBI" id="CHEBI:60240"/>
    </ligand>
</feature>
<dbReference type="Gene3D" id="1.20.120.450">
    <property type="entry name" value="dinb family like domain"/>
    <property type="match status" value="1"/>
</dbReference>
<gene>
    <name evidence="4" type="ORF">IBL28_16340</name>
</gene>
<sequence>MLFSSVQSNLDDLTDLAEQLSSEEYNAPCPELGGATIGQHFRHIIEIFLCLINNYETGSINYDKRERNRKIETDITTAVEHIDHIKENLEKENKPLFLEQTLNCTKLRIQSSYFREVLYNLEHTIHHQALMRVGIRKFDRLILSESFGVAPSTIEYRKKCAQ</sequence>
<dbReference type="SUPFAM" id="SSF109854">
    <property type="entry name" value="DinB/YfiT-like putative metalloenzymes"/>
    <property type="match status" value="1"/>
</dbReference>
<keyword evidence="2 3" id="KW-0479">Metal-binding</keyword>
<evidence type="ECO:0000256" key="3">
    <source>
        <dbReference type="PIRSR" id="PIRSR607837-1"/>
    </source>
</evidence>
<evidence type="ECO:0000313" key="4">
    <source>
        <dbReference type="EMBL" id="MBC9797547.1"/>
    </source>
</evidence>
<dbReference type="InterPro" id="IPR034660">
    <property type="entry name" value="DinB/YfiT-like"/>
</dbReference>
<dbReference type="GO" id="GO:0046872">
    <property type="term" value="F:metal ion binding"/>
    <property type="evidence" value="ECO:0007669"/>
    <property type="project" value="UniProtKB-KW"/>
</dbReference>
<comment type="similarity">
    <text evidence="1">Belongs to the DinB family.</text>
</comment>
<name>A0A926JUN2_9FLAO</name>
<accession>A0A926JUN2</accession>
<evidence type="ECO:0000313" key="5">
    <source>
        <dbReference type="Proteomes" id="UP000653730"/>
    </source>
</evidence>
<feature type="binding site" evidence="3">
    <location>
        <position position="127"/>
    </location>
    <ligand>
        <name>a divalent metal cation</name>
        <dbReference type="ChEBI" id="CHEBI:60240"/>
    </ligand>
</feature>
<organism evidence="4 5">
    <name type="scientific">Sinomicrobium weinanense</name>
    <dbReference type="NCBI Taxonomy" id="2842200"/>
    <lineage>
        <taxon>Bacteria</taxon>
        <taxon>Pseudomonadati</taxon>
        <taxon>Bacteroidota</taxon>
        <taxon>Flavobacteriia</taxon>
        <taxon>Flavobacteriales</taxon>
        <taxon>Flavobacteriaceae</taxon>
        <taxon>Sinomicrobium</taxon>
    </lineage>
</organism>
<evidence type="ECO:0000256" key="2">
    <source>
        <dbReference type="ARBA" id="ARBA00022723"/>
    </source>
</evidence>
<dbReference type="PANTHER" id="PTHR39473">
    <property type="match status" value="1"/>
</dbReference>
<feature type="binding site" evidence="3">
    <location>
        <position position="123"/>
    </location>
    <ligand>
        <name>a divalent metal cation</name>
        <dbReference type="ChEBI" id="CHEBI:60240"/>
    </ligand>
</feature>